<reference evidence="2 3" key="1">
    <citation type="submission" date="2020-08" db="EMBL/GenBank/DDBJ databases">
        <title>Genomic Encyclopedia of Type Strains, Phase IV (KMG-IV): sequencing the most valuable type-strain genomes for metagenomic binning, comparative biology and taxonomic classification.</title>
        <authorList>
            <person name="Goeker M."/>
        </authorList>
    </citation>
    <scope>NUCLEOTIDE SEQUENCE [LARGE SCALE GENOMIC DNA]</scope>
    <source>
        <strain evidence="2 3">DSM 23562</strain>
    </source>
</reference>
<evidence type="ECO:0000256" key="1">
    <source>
        <dbReference type="SAM" id="Coils"/>
    </source>
</evidence>
<accession>A0A7W9SVK5</accession>
<dbReference type="AlphaFoldDB" id="A0A7W9SVK5"/>
<gene>
    <name evidence="2" type="ORF">HNQ39_005502</name>
</gene>
<proteinExistence type="predicted"/>
<protein>
    <submittedName>
        <fullName evidence="2">Uncharacterized protein</fullName>
    </submittedName>
</protein>
<sequence length="71" mass="8162">MQEPIENDPLIAANARLDEEAALLQRENEELRQILARKRALVERLRILVPEVESEKAAIDSAFSRLSLRPR</sequence>
<feature type="coiled-coil region" evidence="1">
    <location>
        <begin position="10"/>
        <end position="48"/>
    </location>
</feature>
<keyword evidence="3" id="KW-1185">Reference proteome</keyword>
<comment type="caution">
    <text evidence="2">The sequence shown here is derived from an EMBL/GenBank/DDBJ whole genome shotgun (WGS) entry which is preliminary data.</text>
</comment>
<dbReference type="Proteomes" id="UP000520814">
    <property type="component" value="Unassembled WGS sequence"/>
</dbReference>
<dbReference type="EMBL" id="JACHGW010000008">
    <property type="protein sequence ID" value="MBB6053660.1"/>
    <property type="molecule type" value="Genomic_DNA"/>
</dbReference>
<evidence type="ECO:0000313" key="2">
    <source>
        <dbReference type="EMBL" id="MBB6053660.1"/>
    </source>
</evidence>
<keyword evidence="1" id="KW-0175">Coiled coil</keyword>
<evidence type="ECO:0000313" key="3">
    <source>
        <dbReference type="Proteomes" id="UP000520814"/>
    </source>
</evidence>
<name>A0A7W9SVK5_ARMRO</name>
<organism evidence="2 3">
    <name type="scientific">Armatimonas rosea</name>
    <dbReference type="NCBI Taxonomy" id="685828"/>
    <lineage>
        <taxon>Bacteria</taxon>
        <taxon>Bacillati</taxon>
        <taxon>Armatimonadota</taxon>
        <taxon>Armatimonadia</taxon>
        <taxon>Armatimonadales</taxon>
        <taxon>Armatimonadaceae</taxon>
        <taxon>Armatimonas</taxon>
    </lineage>
</organism>
<dbReference type="RefSeq" id="WP_184203753.1">
    <property type="nucleotide sequence ID" value="NZ_JACHGW010000008.1"/>
</dbReference>